<name>A0AAU7DND6_9BACT</name>
<dbReference type="PANTHER" id="PTHR43685:SF11">
    <property type="entry name" value="GLYCOSYLTRANSFERASE TAGX-RELATED"/>
    <property type="match status" value="1"/>
</dbReference>
<dbReference type="InterPro" id="IPR001173">
    <property type="entry name" value="Glyco_trans_2-like"/>
</dbReference>
<dbReference type="InterPro" id="IPR050834">
    <property type="entry name" value="Glycosyltransf_2"/>
</dbReference>
<sequence>MHLNGSDDSIRRISVAMCTYNGGRYLQEQLESIALQSRLPMELVVCDDQSTDDTISILKRFQAEAPFAVKVIRNSQRLGSTQNFDQAIGLTRGDLVALCDQDDRWGSAKLERLSEALREDPFLGGVFSDANLIDGDGRKTGQQLFAKHKFTSAKQRNFVSCPTATLLKHDVVTGATLMFRASICRYSSPIPVSWVHDGWLAWMIALHARLGLIPEPLIDYRIHAGQQLGVAESKAANGRGETRRQFYKRVARQFEDLLQRVLSEGWNQNDALVGKIREKIEFLSRQSSLSPSLGVRTLQMIGQLPRYVHYARGLGSLRADFLLGREML</sequence>
<dbReference type="Gene3D" id="3.90.550.10">
    <property type="entry name" value="Spore Coat Polysaccharide Biosynthesis Protein SpsA, Chain A"/>
    <property type="match status" value="1"/>
</dbReference>
<dbReference type="SUPFAM" id="SSF53448">
    <property type="entry name" value="Nucleotide-diphospho-sugar transferases"/>
    <property type="match status" value="1"/>
</dbReference>
<gene>
    <name evidence="2" type="ORF">P8935_04375</name>
</gene>
<dbReference type="Pfam" id="PF00535">
    <property type="entry name" value="Glycos_transf_2"/>
    <property type="match status" value="1"/>
</dbReference>
<feature type="domain" description="Glycosyltransferase 2-like" evidence="1">
    <location>
        <begin position="14"/>
        <end position="168"/>
    </location>
</feature>
<reference evidence="2" key="1">
    <citation type="submission" date="2023-03" db="EMBL/GenBank/DDBJ databases">
        <title>Edaphobacter sp.</title>
        <authorList>
            <person name="Huber K.J."/>
            <person name="Papendorf J."/>
            <person name="Pilke C."/>
            <person name="Bunk B."/>
            <person name="Sproeer C."/>
            <person name="Pester M."/>
        </authorList>
    </citation>
    <scope>NUCLEOTIDE SEQUENCE</scope>
    <source>
        <strain evidence="2">DSM 110680</strain>
    </source>
</reference>
<accession>A0AAU7DND6</accession>
<dbReference type="AlphaFoldDB" id="A0AAU7DND6"/>
<dbReference type="PANTHER" id="PTHR43685">
    <property type="entry name" value="GLYCOSYLTRANSFERASE"/>
    <property type="match status" value="1"/>
</dbReference>
<organism evidence="2">
    <name type="scientific">Telmatobacter sp. DSM 110680</name>
    <dbReference type="NCBI Taxonomy" id="3036704"/>
    <lineage>
        <taxon>Bacteria</taxon>
        <taxon>Pseudomonadati</taxon>
        <taxon>Acidobacteriota</taxon>
        <taxon>Terriglobia</taxon>
        <taxon>Terriglobales</taxon>
        <taxon>Acidobacteriaceae</taxon>
        <taxon>Telmatobacter</taxon>
    </lineage>
</organism>
<dbReference type="InterPro" id="IPR029044">
    <property type="entry name" value="Nucleotide-diphossugar_trans"/>
</dbReference>
<dbReference type="RefSeq" id="WP_348263799.1">
    <property type="nucleotide sequence ID" value="NZ_CP121196.1"/>
</dbReference>
<evidence type="ECO:0000313" key="2">
    <source>
        <dbReference type="EMBL" id="XBH18575.1"/>
    </source>
</evidence>
<dbReference type="EMBL" id="CP121196">
    <property type="protein sequence ID" value="XBH18575.1"/>
    <property type="molecule type" value="Genomic_DNA"/>
</dbReference>
<evidence type="ECO:0000259" key="1">
    <source>
        <dbReference type="Pfam" id="PF00535"/>
    </source>
</evidence>
<proteinExistence type="predicted"/>
<dbReference type="CDD" id="cd04196">
    <property type="entry name" value="GT_2_like_d"/>
    <property type="match status" value="1"/>
</dbReference>
<protein>
    <submittedName>
        <fullName evidence="2">Glycosyltransferase family 2 protein</fullName>
    </submittedName>
</protein>